<evidence type="ECO:0000256" key="6">
    <source>
        <dbReference type="ARBA" id="ARBA00022737"/>
    </source>
</evidence>
<dbReference type="InterPro" id="IPR002110">
    <property type="entry name" value="Ankyrin_rpt"/>
</dbReference>
<dbReference type="Gene3D" id="3.90.580.10">
    <property type="entry name" value="Zinc finger, CHC2-type domain"/>
    <property type="match status" value="1"/>
</dbReference>
<dbReference type="OrthoDB" id="7465087at2"/>
<dbReference type="InterPro" id="IPR050745">
    <property type="entry name" value="Multifunctional_regulatory"/>
</dbReference>
<dbReference type="InterPro" id="IPR036770">
    <property type="entry name" value="Ankyrin_rpt-contain_sf"/>
</dbReference>
<reference evidence="12 13" key="1">
    <citation type="submission" date="2019-12" db="EMBL/GenBank/DDBJ databases">
        <title>Genomic-based taxomic classification of the family Erythrobacteraceae.</title>
        <authorList>
            <person name="Xu L."/>
        </authorList>
    </citation>
    <scope>NUCLEOTIDE SEQUENCE [LARGE SCALE GENOMIC DNA]</scope>
    <source>
        <strain evidence="12 13">MCCC 1A09962</strain>
    </source>
</reference>
<dbReference type="PANTHER" id="PTHR24189">
    <property type="entry name" value="MYOTROPHIN"/>
    <property type="match status" value="1"/>
</dbReference>
<keyword evidence="13" id="KW-1185">Reference proteome</keyword>
<keyword evidence="5" id="KW-0235">DNA replication</keyword>
<dbReference type="GO" id="GO:0003677">
    <property type="term" value="F:DNA binding"/>
    <property type="evidence" value="ECO:0007669"/>
    <property type="project" value="InterPro"/>
</dbReference>
<evidence type="ECO:0000256" key="7">
    <source>
        <dbReference type="ARBA" id="ARBA00023043"/>
    </source>
</evidence>
<protein>
    <submittedName>
        <fullName evidence="12">Uncharacterized protein</fullName>
    </submittedName>
</protein>
<dbReference type="AlphaFoldDB" id="A0A844ZCW0"/>
<dbReference type="SUPFAM" id="SSF57783">
    <property type="entry name" value="Zinc beta-ribbon"/>
    <property type="match status" value="1"/>
</dbReference>
<evidence type="ECO:0000259" key="10">
    <source>
        <dbReference type="Pfam" id="PF13362"/>
    </source>
</evidence>
<gene>
    <name evidence="12" type="ORF">GRI38_03050</name>
</gene>
<dbReference type="GO" id="GO:1990077">
    <property type="term" value="C:primosome complex"/>
    <property type="evidence" value="ECO:0007669"/>
    <property type="project" value="UniProtKB-KW"/>
</dbReference>
<dbReference type="Pfam" id="PF01807">
    <property type="entry name" value="Zn_ribbon_DnaG"/>
    <property type="match status" value="1"/>
</dbReference>
<evidence type="ECO:0000259" key="11">
    <source>
        <dbReference type="Pfam" id="PF23639"/>
    </source>
</evidence>
<dbReference type="GO" id="GO:0006269">
    <property type="term" value="P:DNA replication, synthesis of primer"/>
    <property type="evidence" value="ECO:0007669"/>
    <property type="project" value="UniProtKB-KW"/>
</dbReference>
<feature type="domain" description="Toprim" evidence="10">
    <location>
        <begin position="207"/>
        <end position="281"/>
    </location>
</feature>
<evidence type="ECO:0000256" key="4">
    <source>
        <dbReference type="ARBA" id="ARBA00022695"/>
    </source>
</evidence>
<keyword evidence="3" id="KW-0808">Transferase</keyword>
<evidence type="ECO:0000256" key="1">
    <source>
        <dbReference type="ARBA" id="ARBA00022478"/>
    </source>
</evidence>
<dbReference type="RefSeq" id="WP_160681490.1">
    <property type="nucleotide sequence ID" value="NZ_WTYW01000001.1"/>
</dbReference>
<keyword evidence="6" id="KW-0677">Repeat</keyword>
<keyword evidence="4" id="KW-0548">Nucleotidyltransferase</keyword>
<evidence type="ECO:0000256" key="8">
    <source>
        <dbReference type="ARBA" id="ARBA00023163"/>
    </source>
</evidence>
<organism evidence="12 13">
    <name type="scientific">Parapontixanthobacter aurantiacus</name>
    <dbReference type="NCBI Taxonomy" id="1463599"/>
    <lineage>
        <taxon>Bacteria</taxon>
        <taxon>Pseudomonadati</taxon>
        <taxon>Pseudomonadota</taxon>
        <taxon>Alphaproteobacteria</taxon>
        <taxon>Sphingomonadales</taxon>
        <taxon>Erythrobacteraceae</taxon>
        <taxon>Parapontixanthobacter</taxon>
    </lineage>
</organism>
<comment type="caution">
    <text evidence="12">The sequence shown here is derived from an EMBL/GenBank/DDBJ whole genome shotgun (WGS) entry which is preliminary data.</text>
</comment>
<evidence type="ECO:0000313" key="13">
    <source>
        <dbReference type="Proteomes" id="UP000433104"/>
    </source>
</evidence>
<keyword evidence="8" id="KW-0804">Transcription</keyword>
<accession>A0A844ZCW0</accession>
<dbReference type="Proteomes" id="UP000433104">
    <property type="component" value="Unassembled WGS sequence"/>
</dbReference>
<sequence length="582" mass="60983">MPVSNSTLSRTSLEDTARKICESRGGKWSGTKGMACCPAHDDRTPSLGVSLGRQAILFHCFAGCDQQSVLSALAREGFEAPALFSASATTNGPEPTSTRKPSAAALRIWRDAQPLRASPAKEYLESRGILAASPALRFHPRTPLGPKGRTRFLPALIAAVSLDEGPVAVHRTFLSGNTKAAFDKPKRALGALGESAVRLFAPASGKLGLAEGIESAMSAYALTGVPVWATLGNERFGLVSVPESVTELHLFVDHDAGGELAASRGLSAYACDGRTVHVRKATKRVVDYVGKEVGMPASVTALEDAVDELAGTDRWVRGNAQTVALLKAQGFDFQSRDAAELVQSAIQLNWWPPEQAGANELIQAVIAEGLNLSTTVDVGVRGRSSETATIGSVIAQYAAETGNIALFEKMKSAGQVARMSKKSLDSTFLSDMGCSAQIAKALIEAGANPKAIGEGGNALHQLRSGYGRCADAGSAKRVEMAAALVALGVPLEARDSIGWTPLMGSNDPAVAKTLLNAGANPNAKDDDGTTAVLSLDDDRAVLTLLSAGADPEAKDGDGTLRQQARKRHWPGTLAWLDQKGIR</sequence>
<dbReference type="InterPro" id="IPR055570">
    <property type="entry name" value="DUF7146"/>
</dbReference>
<dbReference type="InterPro" id="IPR036977">
    <property type="entry name" value="DNA_primase_Znf_CHC2"/>
</dbReference>
<evidence type="ECO:0000313" key="12">
    <source>
        <dbReference type="EMBL" id="MXO85006.1"/>
    </source>
</evidence>
<dbReference type="EMBL" id="WTYW01000001">
    <property type="protein sequence ID" value="MXO85006.1"/>
    <property type="molecule type" value="Genomic_DNA"/>
</dbReference>
<dbReference type="SUPFAM" id="SSF48403">
    <property type="entry name" value="Ankyrin repeat"/>
    <property type="match status" value="1"/>
</dbReference>
<dbReference type="GO" id="GO:0003899">
    <property type="term" value="F:DNA-directed RNA polymerase activity"/>
    <property type="evidence" value="ECO:0007669"/>
    <property type="project" value="InterPro"/>
</dbReference>
<evidence type="ECO:0000256" key="5">
    <source>
        <dbReference type="ARBA" id="ARBA00022705"/>
    </source>
</evidence>
<keyword evidence="7" id="KW-0040">ANK repeat</keyword>
<feature type="domain" description="Zinc finger CHC2-type" evidence="9">
    <location>
        <begin position="29"/>
        <end position="66"/>
    </location>
</feature>
<dbReference type="Pfam" id="PF13362">
    <property type="entry name" value="Toprim_3"/>
    <property type="match status" value="1"/>
</dbReference>
<name>A0A844ZCW0_9SPHN</name>
<dbReference type="InterPro" id="IPR002694">
    <property type="entry name" value="Znf_CHC2"/>
</dbReference>
<evidence type="ECO:0000259" key="9">
    <source>
        <dbReference type="Pfam" id="PF01807"/>
    </source>
</evidence>
<dbReference type="Gene3D" id="1.25.40.20">
    <property type="entry name" value="Ankyrin repeat-containing domain"/>
    <property type="match status" value="1"/>
</dbReference>
<dbReference type="GO" id="GO:0000428">
    <property type="term" value="C:DNA-directed RNA polymerase complex"/>
    <property type="evidence" value="ECO:0007669"/>
    <property type="project" value="UniProtKB-KW"/>
</dbReference>
<keyword evidence="2" id="KW-0639">Primosome</keyword>
<evidence type="ECO:0000256" key="2">
    <source>
        <dbReference type="ARBA" id="ARBA00022515"/>
    </source>
</evidence>
<dbReference type="InterPro" id="IPR006171">
    <property type="entry name" value="TOPRIM_dom"/>
</dbReference>
<proteinExistence type="predicted"/>
<dbReference type="Pfam" id="PF00023">
    <property type="entry name" value="Ank"/>
    <property type="match status" value="1"/>
</dbReference>
<dbReference type="GO" id="GO:0008270">
    <property type="term" value="F:zinc ion binding"/>
    <property type="evidence" value="ECO:0007669"/>
    <property type="project" value="InterPro"/>
</dbReference>
<dbReference type="Pfam" id="PF23639">
    <property type="entry name" value="DUF7146"/>
    <property type="match status" value="1"/>
</dbReference>
<evidence type="ECO:0000256" key="3">
    <source>
        <dbReference type="ARBA" id="ARBA00022679"/>
    </source>
</evidence>
<dbReference type="PANTHER" id="PTHR24189:SF50">
    <property type="entry name" value="ANKYRIN REPEAT AND SOCS BOX PROTEIN 2"/>
    <property type="match status" value="1"/>
</dbReference>
<keyword evidence="1" id="KW-0240">DNA-directed RNA polymerase</keyword>
<feature type="domain" description="DUF7146" evidence="11">
    <location>
        <begin position="101"/>
        <end position="199"/>
    </location>
</feature>